<reference evidence="1" key="1">
    <citation type="submission" date="2021-05" db="EMBL/GenBank/DDBJ databases">
        <authorList>
            <person name="Alioto T."/>
            <person name="Alioto T."/>
            <person name="Gomez Garrido J."/>
        </authorList>
    </citation>
    <scope>NUCLEOTIDE SEQUENCE</scope>
</reference>
<organism evidence="1">
    <name type="scientific">Culex pipiens</name>
    <name type="common">House mosquito</name>
    <dbReference type="NCBI Taxonomy" id="7175"/>
    <lineage>
        <taxon>Eukaryota</taxon>
        <taxon>Metazoa</taxon>
        <taxon>Ecdysozoa</taxon>
        <taxon>Arthropoda</taxon>
        <taxon>Hexapoda</taxon>
        <taxon>Insecta</taxon>
        <taxon>Pterygota</taxon>
        <taxon>Neoptera</taxon>
        <taxon>Endopterygota</taxon>
        <taxon>Diptera</taxon>
        <taxon>Nematocera</taxon>
        <taxon>Culicoidea</taxon>
        <taxon>Culicidae</taxon>
        <taxon>Culicinae</taxon>
        <taxon>Culicini</taxon>
        <taxon>Culex</taxon>
        <taxon>Culex</taxon>
    </lineage>
</organism>
<proteinExistence type="predicted"/>
<accession>A0A8D8CMY1</accession>
<evidence type="ECO:0000313" key="1">
    <source>
        <dbReference type="EMBL" id="CAG6496517.1"/>
    </source>
</evidence>
<protein>
    <submittedName>
        <fullName evidence="1">(northern house mosquito) hypothetical protein</fullName>
    </submittedName>
</protein>
<sequence>MLPFMLTTCHQFRWRALVWCRIKYSPSSKLIVLGYTAVKSYSAFSISKLSASFSRLSPMVGSAVPDGVTSPILPHIRHDLFCANFNLHPAREKWDSEKKSIEVLTHLPHPARHTSVGLLHITRSTVTTRPCSLEVPHTL</sequence>
<name>A0A8D8CMY1_CULPI</name>
<dbReference type="AlphaFoldDB" id="A0A8D8CMY1"/>
<dbReference type="EMBL" id="HBUE01131212">
    <property type="protein sequence ID" value="CAG6496517.1"/>
    <property type="molecule type" value="Transcribed_RNA"/>
</dbReference>